<reference evidence="3" key="1">
    <citation type="submission" date="2021-04" db="EMBL/GenBank/DDBJ databases">
        <title>Genome seq and assembly of Bacillus sp.</title>
        <authorList>
            <person name="Chhetri G."/>
        </authorList>
    </citation>
    <scope>NUCLEOTIDE SEQUENCE</scope>
    <source>
        <strain evidence="3">RG28</strain>
    </source>
</reference>
<proteinExistence type="predicted"/>
<evidence type="ECO:0000313" key="3">
    <source>
        <dbReference type="EMBL" id="MBP0725162.1"/>
    </source>
</evidence>
<comment type="caution">
    <text evidence="3">The sequence shown here is derived from an EMBL/GenBank/DDBJ whole genome shotgun (WGS) entry which is preliminary data.</text>
</comment>
<evidence type="ECO:0000313" key="4">
    <source>
        <dbReference type="Proteomes" id="UP000682134"/>
    </source>
</evidence>
<keyword evidence="1" id="KW-0175">Coiled coil</keyword>
<keyword evidence="2" id="KW-0472">Membrane</keyword>
<dbReference type="AlphaFoldDB" id="A0A940SGK3"/>
<keyword evidence="2" id="KW-1133">Transmembrane helix</keyword>
<evidence type="ECO:0000256" key="2">
    <source>
        <dbReference type="SAM" id="Phobius"/>
    </source>
</evidence>
<gene>
    <name evidence="3" type="ORF">J5Y03_08145</name>
</gene>
<feature type="transmembrane region" description="Helical" evidence="2">
    <location>
        <begin position="6"/>
        <end position="24"/>
    </location>
</feature>
<dbReference type="Proteomes" id="UP000682134">
    <property type="component" value="Unassembled WGS sequence"/>
</dbReference>
<evidence type="ECO:0000256" key="1">
    <source>
        <dbReference type="SAM" id="Coils"/>
    </source>
</evidence>
<keyword evidence="4" id="KW-1185">Reference proteome</keyword>
<name>A0A940SGK3_9BACI</name>
<feature type="coiled-coil region" evidence="1">
    <location>
        <begin position="111"/>
        <end position="138"/>
    </location>
</feature>
<protein>
    <submittedName>
        <fullName evidence="3">Uncharacterized protein</fullName>
    </submittedName>
</protein>
<sequence>MEKSLLFFAILMIVLMLIICNIVYQQFITKRIIAITKEWETRKEITQLSDFPSLRIKNHYERETWGKMFDLFLEEHHQIKSDLVDQWVQDCGLHKQLEKELSKKNSFQAWIDVVRFNITNLKENLQHQEKKLNENQEEYELWSTALSLLSKDDKEKVIMKVVQK</sequence>
<dbReference type="RefSeq" id="WP_209404416.1">
    <property type="nucleotide sequence ID" value="NZ_JAGIYQ010000004.1"/>
</dbReference>
<accession>A0A940SGK3</accession>
<keyword evidence="2" id="KW-0812">Transmembrane</keyword>
<organism evidence="3 4">
    <name type="scientific">Gottfriedia endophytica</name>
    <dbReference type="NCBI Taxonomy" id="2820819"/>
    <lineage>
        <taxon>Bacteria</taxon>
        <taxon>Bacillati</taxon>
        <taxon>Bacillota</taxon>
        <taxon>Bacilli</taxon>
        <taxon>Bacillales</taxon>
        <taxon>Bacillaceae</taxon>
        <taxon>Gottfriedia</taxon>
    </lineage>
</organism>
<dbReference type="EMBL" id="JAGIYQ010000004">
    <property type="protein sequence ID" value="MBP0725162.1"/>
    <property type="molecule type" value="Genomic_DNA"/>
</dbReference>